<dbReference type="RefSeq" id="WP_284245184.1">
    <property type="nucleotide sequence ID" value="NZ_BSST01000001.1"/>
</dbReference>
<keyword evidence="4" id="KW-0804">Transcription</keyword>
<dbReference type="Pfam" id="PF00126">
    <property type="entry name" value="HTH_1"/>
    <property type="match status" value="1"/>
</dbReference>
<keyword evidence="2" id="KW-0805">Transcription regulation</keyword>
<dbReference type="PROSITE" id="PS50931">
    <property type="entry name" value="HTH_LYSR"/>
    <property type="match status" value="1"/>
</dbReference>
<dbReference type="Proteomes" id="UP001157186">
    <property type="component" value="Unassembled WGS sequence"/>
</dbReference>
<evidence type="ECO:0000256" key="4">
    <source>
        <dbReference type="ARBA" id="ARBA00023163"/>
    </source>
</evidence>
<evidence type="ECO:0000259" key="5">
    <source>
        <dbReference type="PROSITE" id="PS50931"/>
    </source>
</evidence>
<gene>
    <name evidence="6" type="ORF">tinsulaeT_26190</name>
</gene>
<dbReference type="InterPro" id="IPR000847">
    <property type="entry name" value="LysR_HTH_N"/>
</dbReference>
<protein>
    <submittedName>
        <fullName evidence="6">LysR family transcriptional regulator</fullName>
    </submittedName>
</protein>
<keyword evidence="7" id="KW-1185">Reference proteome</keyword>
<evidence type="ECO:0000256" key="2">
    <source>
        <dbReference type="ARBA" id="ARBA00023015"/>
    </source>
</evidence>
<feature type="domain" description="HTH lysR-type" evidence="5">
    <location>
        <begin position="11"/>
        <end position="60"/>
    </location>
</feature>
<dbReference type="EMBL" id="BSST01000001">
    <property type="protein sequence ID" value="GLX79279.1"/>
    <property type="molecule type" value="Genomic_DNA"/>
</dbReference>
<comment type="caution">
    <text evidence="6">The sequence shown here is derived from an EMBL/GenBank/DDBJ whole genome shotgun (WGS) entry which is preliminary data.</text>
</comment>
<organism evidence="6 7">
    <name type="scientific">Thalassotalea insulae</name>
    <dbReference type="NCBI Taxonomy" id="2056778"/>
    <lineage>
        <taxon>Bacteria</taxon>
        <taxon>Pseudomonadati</taxon>
        <taxon>Pseudomonadota</taxon>
        <taxon>Gammaproteobacteria</taxon>
        <taxon>Alteromonadales</taxon>
        <taxon>Colwelliaceae</taxon>
        <taxon>Thalassotalea</taxon>
    </lineage>
</organism>
<dbReference type="PANTHER" id="PTHR30537">
    <property type="entry name" value="HTH-TYPE TRANSCRIPTIONAL REGULATOR"/>
    <property type="match status" value="1"/>
</dbReference>
<accession>A0ABQ6GV99</accession>
<reference evidence="6 7" key="1">
    <citation type="submission" date="2023-03" db="EMBL/GenBank/DDBJ databases">
        <title>Draft genome sequence of Thalassotalea insulae KCTC 62186T.</title>
        <authorList>
            <person name="Sawabe T."/>
        </authorList>
    </citation>
    <scope>NUCLEOTIDE SEQUENCE [LARGE SCALE GENOMIC DNA]</scope>
    <source>
        <strain evidence="6 7">KCTC 62186</strain>
    </source>
</reference>
<name>A0ABQ6GV99_9GAMM</name>
<dbReference type="PANTHER" id="PTHR30537:SF68">
    <property type="entry name" value="TRANSCRIPTIONAL REGULATOR-RELATED"/>
    <property type="match status" value="1"/>
</dbReference>
<evidence type="ECO:0000256" key="3">
    <source>
        <dbReference type="ARBA" id="ARBA00023125"/>
    </source>
</evidence>
<dbReference type="Gene3D" id="1.10.10.10">
    <property type="entry name" value="Winged helix-like DNA-binding domain superfamily/Winged helix DNA-binding domain"/>
    <property type="match status" value="1"/>
</dbReference>
<dbReference type="InterPro" id="IPR036388">
    <property type="entry name" value="WH-like_DNA-bd_sf"/>
</dbReference>
<sequence>MIGAIEHYLFFTAIVEQGSITKAAQHLGLPKSKLSRRLALLEQQLGTQLLNRTTRNQVLTESGRLLYNNCKPHIDALTDAQTLVTNAISVVKGKLNLLLPLEFFNKVISSLITDFAISYPEIEIHCHHYSQSQPPVDYQYDLVFVLHEQALPSSNWIGRTLLSFPQSIYIAQASKLPLFNEIADISLQSAIFSSEQEQWLFRVADEFKVVTPKQVMVLSSPEMRVEACQRGIGMIKLPDYIGKNNTLLRPVNLKHHLVAQQLTLMYQNRNIPAKTRIFLDYFQSKIGRLS</sequence>
<evidence type="ECO:0000256" key="1">
    <source>
        <dbReference type="ARBA" id="ARBA00009437"/>
    </source>
</evidence>
<evidence type="ECO:0000313" key="6">
    <source>
        <dbReference type="EMBL" id="GLX79279.1"/>
    </source>
</evidence>
<dbReference type="InterPro" id="IPR036390">
    <property type="entry name" value="WH_DNA-bd_sf"/>
</dbReference>
<dbReference type="InterPro" id="IPR005119">
    <property type="entry name" value="LysR_subst-bd"/>
</dbReference>
<keyword evidence="3" id="KW-0238">DNA-binding</keyword>
<proteinExistence type="inferred from homology"/>
<evidence type="ECO:0000313" key="7">
    <source>
        <dbReference type="Proteomes" id="UP001157186"/>
    </source>
</evidence>
<dbReference type="SUPFAM" id="SSF46785">
    <property type="entry name" value="Winged helix' DNA-binding domain"/>
    <property type="match status" value="1"/>
</dbReference>
<dbReference type="SUPFAM" id="SSF53850">
    <property type="entry name" value="Periplasmic binding protein-like II"/>
    <property type="match status" value="1"/>
</dbReference>
<comment type="similarity">
    <text evidence="1">Belongs to the LysR transcriptional regulatory family.</text>
</comment>
<dbReference type="InterPro" id="IPR058163">
    <property type="entry name" value="LysR-type_TF_proteobact-type"/>
</dbReference>
<dbReference type="Gene3D" id="3.40.190.290">
    <property type="match status" value="1"/>
</dbReference>
<dbReference type="Pfam" id="PF03466">
    <property type="entry name" value="LysR_substrate"/>
    <property type="match status" value="1"/>
</dbReference>